<evidence type="ECO:0000313" key="2">
    <source>
        <dbReference type="Proteomes" id="UP001208690"/>
    </source>
</evidence>
<proteinExistence type="predicted"/>
<dbReference type="InterPro" id="IPR007709">
    <property type="entry name" value="N-FG_amidohydro"/>
</dbReference>
<name>A0ABT3BB59_9RHOB</name>
<evidence type="ECO:0000313" key="1">
    <source>
        <dbReference type="EMBL" id="MCV3270790.1"/>
    </source>
</evidence>
<dbReference type="PIRSF" id="PIRSF029730">
    <property type="entry name" value="UCP029730"/>
    <property type="match status" value="1"/>
</dbReference>
<dbReference type="SUPFAM" id="SSF53187">
    <property type="entry name" value="Zn-dependent exopeptidases"/>
    <property type="match status" value="1"/>
</dbReference>
<dbReference type="InterPro" id="IPR011227">
    <property type="entry name" value="UCP029730"/>
</dbReference>
<reference evidence="1 2" key="1">
    <citation type="submission" date="2022-04" db="EMBL/GenBank/DDBJ databases">
        <title>Roseobacter sp. WL0113 is a bacterium isolated from neritic sediment.</title>
        <authorList>
            <person name="Wang L."/>
            <person name="He W."/>
            <person name="Zhang D.-F."/>
        </authorList>
    </citation>
    <scope>NUCLEOTIDE SEQUENCE [LARGE SCALE GENOMIC DNA]</scope>
    <source>
        <strain evidence="1 2">WL0113</strain>
    </source>
</reference>
<gene>
    <name evidence="1" type="ORF">MUB52_05050</name>
</gene>
<dbReference type="RefSeq" id="WP_263843108.1">
    <property type="nucleotide sequence ID" value="NZ_JALIEB010000002.1"/>
</dbReference>
<dbReference type="Proteomes" id="UP001208690">
    <property type="component" value="Unassembled WGS sequence"/>
</dbReference>
<sequence length="254" mass="27177">MSDQRRGIQDDEAVQVIHAAGRSGVVLICEHASHHIPAALDHLGLTEDMRLGHAAWDPGALGVARGLSAALDAPLVAGGVSRLVYDCNRPPKAPSAILEQSEGRDIPGNIGLSHKDRTTRVAQYYLPFEAAVRETMTAAQARVLVTVHSFTPVFMGQRRVVEIGVLHDEDRRLADAMLACSGAHTTFRVERNAPYGPADGVTHTLQLHGIGRGIPNVMLEVRNDLIATPQTQAATARMLAGWITDSLSAVEIAA</sequence>
<protein>
    <submittedName>
        <fullName evidence="1">N-formylglutamate amidohydrolase</fullName>
    </submittedName>
</protein>
<dbReference type="Pfam" id="PF05013">
    <property type="entry name" value="FGase"/>
    <property type="match status" value="1"/>
</dbReference>
<accession>A0ABT3BB59</accession>
<keyword evidence="2" id="KW-1185">Reference proteome</keyword>
<organism evidence="1 2">
    <name type="scientific">Roseobacter sinensis</name>
    <dbReference type="NCBI Taxonomy" id="2931391"/>
    <lineage>
        <taxon>Bacteria</taxon>
        <taxon>Pseudomonadati</taxon>
        <taxon>Pseudomonadota</taxon>
        <taxon>Alphaproteobacteria</taxon>
        <taxon>Rhodobacterales</taxon>
        <taxon>Roseobacteraceae</taxon>
        <taxon>Roseobacter</taxon>
    </lineage>
</organism>
<comment type="caution">
    <text evidence="1">The sequence shown here is derived from an EMBL/GenBank/DDBJ whole genome shotgun (WGS) entry which is preliminary data.</text>
</comment>
<dbReference type="EMBL" id="JALIEB010000002">
    <property type="protein sequence ID" value="MCV3270790.1"/>
    <property type="molecule type" value="Genomic_DNA"/>
</dbReference>
<dbReference type="Gene3D" id="3.40.630.40">
    <property type="entry name" value="Zn-dependent exopeptidases"/>
    <property type="match status" value="1"/>
</dbReference>